<reference evidence="3" key="1">
    <citation type="journal article" date="2019" name="Int. J. Syst. Evol. Microbiol.">
        <title>The Global Catalogue of Microorganisms (GCM) 10K type strain sequencing project: providing services to taxonomists for standard genome sequencing and annotation.</title>
        <authorList>
            <consortium name="The Broad Institute Genomics Platform"/>
            <consortium name="The Broad Institute Genome Sequencing Center for Infectious Disease"/>
            <person name="Wu L."/>
            <person name="Ma J."/>
        </authorList>
    </citation>
    <scope>NUCLEOTIDE SEQUENCE [LARGE SCALE GENOMIC DNA]</scope>
    <source>
        <strain evidence="3">NBRC 108894</strain>
    </source>
</reference>
<dbReference type="Gene3D" id="3.40.50.1000">
    <property type="entry name" value="HAD superfamily/HAD-like"/>
    <property type="match status" value="1"/>
</dbReference>
<dbReference type="Pfam" id="PF07993">
    <property type="entry name" value="NAD_binding_4"/>
    <property type="match status" value="1"/>
</dbReference>
<dbReference type="PANTHER" id="PTHR11011">
    <property type="entry name" value="MALE STERILITY PROTEIN 2-RELATED"/>
    <property type="match status" value="1"/>
</dbReference>
<evidence type="ECO:0000313" key="3">
    <source>
        <dbReference type="Proteomes" id="UP001157034"/>
    </source>
</evidence>
<dbReference type="PANTHER" id="PTHR11011:SF45">
    <property type="entry name" value="FATTY ACYL-COA REDUCTASE CG8306-RELATED"/>
    <property type="match status" value="1"/>
</dbReference>
<evidence type="ECO:0000313" key="2">
    <source>
        <dbReference type="EMBL" id="GMA94842.1"/>
    </source>
</evidence>
<dbReference type="SMART" id="SM00822">
    <property type="entry name" value="PKS_KR"/>
    <property type="match status" value="1"/>
</dbReference>
<dbReference type="Gene3D" id="1.20.1440.100">
    <property type="entry name" value="SG protein - dephosphorylation function"/>
    <property type="match status" value="1"/>
</dbReference>
<evidence type="ECO:0000259" key="1">
    <source>
        <dbReference type="SMART" id="SM00822"/>
    </source>
</evidence>
<name>A0ABQ6K2I9_9MICO</name>
<protein>
    <submittedName>
        <fullName evidence="2">Haloacid dehalogenase</fullName>
    </submittedName>
</protein>
<gene>
    <name evidence="2" type="ORF">GCM10025881_16660</name>
</gene>
<dbReference type="RefSeq" id="WP_284253722.1">
    <property type="nucleotide sequence ID" value="NZ_BAAAQO010000002.1"/>
</dbReference>
<accession>A0ABQ6K2I9</accession>
<dbReference type="InterPro" id="IPR026055">
    <property type="entry name" value="FAR"/>
</dbReference>
<feature type="domain" description="Ketoreductase" evidence="1">
    <location>
        <begin position="13"/>
        <end position="176"/>
    </location>
</feature>
<sequence length="763" mass="84238">MTPKRAATDLGRAHVFLTGGTGFVGQAILERLLADHPETTISLLVRGKGSAGGADRLRTLLRKPVFKAWREKVGDAVVEKAVAERIRIVDGSLSRVPELPKDLDVVIHSAASVSFDPPIDQAFDTNVGGAMNLYEALLATGGDPHVVHVSTCYVGGLRRGVQQEASLVHNVDWRAEYAAARSAREEIELVSRRPETLRRFMDAAREQHGKQGPQAVAKATEAARIEWVEAELVDAGRARAQSLGWTDVYTLTKASAERAAEELWAQNGHRLSIVRPTIIESALHHPFPGWIDGFKVADPLIIAYGRGQLPEFPGLPDSILDLIPVDLVVNTVLAAAANPEKPREPQYFHVSSGASNPLPFHRMFDNVNRYFLEHPMPKPGEPGEIRVPTWKFPGGRKVERGLVRKEKAAARGAAVLRLLPKTPAVRRNLAKLETGVHDLGTLRNFTQLYRAYVQTEIIFDDTNTRALNDAIPKTKRADRGIDVPGIDWEDYLQNVHFPAITGMTRAYSKRASAASAAATPKKRPALSERKDVVAVFDLEGTVVDSTIVHQYLWVRSAGFRKAAWPAEFARLVAAAPGYLRTDRRDRGEFIRAFLRRYQGMPVSRLERIVQGGYGDTLLRHTSPDAIAAIKAHREAGHRTVLVTGSIGTLVLPLAGLFDEVVASDMHSRDGVLTGFLDRPPLVAEARAAWLQRYAEQNGLDLAESYGYGDSHADLGWLELLGHPHAVNPDTQLLREAQRRHWRIDSWKRSARSPKRDEIAAPAR</sequence>
<organism evidence="2 3">
    <name type="scientific">Pseudolysinimonas kribbensis</name>
    <dbReference type="NCBI Taxonomy" id="433641"/>
    <lineage>
        <taxon>Bacteria</taxon>
        <taxon>Bacillati</taxon>
        <taxon>Actinomycetota</taxon>
        <taxon>Actinomycetes</taxon>
        <taxon>Micrococcales</taxon>
        <taxon>Microbacteriaceae</taxon>
        <taxon>Pseudolysinimonas</taxon>
    </lineage>
</organism>
<dbReference type="InterPro" id="IPR023214">
    <property type="entry name" value="HAD_sf"/>
</dbReference>
<dbReference type="InterPro" id="IPR057326">
    <property type="entry name" value="KR_dom"/>
</dbReference>
<dbReference type="EMBL" id="BSVB01000001">
    <property type="protein sequence ID" value="GMA94842.1"/>
    <property type="molecule type" value="Genomic_DNA"/>
</dbReference>
<proteinExistence type="predicted"/>
<dbReference type="InterPro" id="IPR036412">
    <property type="entry name" value="HAD-like_sf"/>
</dbReference>
<dbReference type="InterPro" id="IPR013120">
    <property type="entry name" value="FAR_NAD-bd"/>
</dbReference>
<dbReference type="SUPFAM" id="SSF56784">
    <property type="entry name" value="HAD-like"/>
    <property type="match status" value="1"/>
</dbReference>
<dbReference type="Pfam" id="PF12710">
    <property type="entry name" value="HAD"/>
    <property type="match status" value="1"/>
</dbReference>
<comment type="caution">
    <text evidence="2">The sequence shown here is derived from an EMBL/GenBank/DDBJ whole genome shotgun (WGS) entry which is preliminary data.</text>
</comment>
<dbReference type="Proteomes" id="UP001157034">
    <property type="component" value="Unassembled WGS sequence"/>
</dbReference>
<dbReference type="SUPFAM" id="SSF51735">
    <property type="entry name" value="NAD(P)-binding Rossmann-fold domains"/>
    <property type="match status" value="1"/>
</dbReference>
<keyword evidence="3" id="KW-1185">Reference proteome</keyword>
<dbReference type="InterPro" id="IPR036291">
    <property type="entry name" value="NAD(P)-bd_dom_sf"/>
</dbReference>
<dbReference type="Gene3D" id="3.40.50.720">
    <property type="entry name" value="NAD(P)-binding Rossmann-like Domain"/>
    <property type="match status" value="1"/>
</dbReference>